<dbReference type="KEGG" id="bgh:BDBG_05421"/>
<evidence type="ECO:0000313" key="3">
    <source>
        <dbReference type="Proteomes" id="UP000002038"/>
    </source>
</evidence>
<organism evidence="2 3">
    <name type="scientific">Blastomyces gilchristii (strain SLH14081)</name>
    <name type="common">Blastomyces dermatitidis</name>
    <dbReference type="NCBI Taxonomy" id="559298"/>
    <lineage>
        <taxon>Eukaryota</taxon>
        <taxon>Fungi</taxon>
        <taxon>Dikarya</taxon>
        <taxon>Ascomycota</taxon>
        <taxon>Pezizomycotina</taxon>
        <taxon>Eurotiomycetes</taxon>
        <taxon>Eurotiomycetidae</taxon>
        <taxon>Onygenales</taxon>
        <taxon>Ajellomycetaceae</taxon>
        <taxon>Blastomyces</taxon>
    </lineage>
</organism>
<sequence length="136" mass="14651">MDCGRFRDVDSKGGEGSVDHTGLTAEKRECATTHSRWIREYGGFGLIGSREGVLMECAGRGDGRRRWEQKRAQRLGWGEWLRRWLSATGKGLSETGDGLACGGGGTGGQLPLELSATMEGGHGVKAVAMLRVPECR</sequence>
<evidence type="ECO:0000256" key="1">
    <source>
        <dbReference type="SAM" id="MobiDB-lite"/>
    </source>
</evidence>
<dbReference type="Proteomes" id="UP000002038">
    <property type="component" value="Unassembled WGS sequence"/>
</dbReference>
<dbReference type="GeneID" id="42528143"/>
<reference evidence="3" key="1">
    <citation type="journal article" date="2015" name="PLoS Genet.">
        <title>The dynamic genome and transcriptome of the human fungal pathogen Blastomyces and close relative Emmonsia.</title>
        <authorList>
            <person name="Munoz J.F."/>
            <person name="Gauthier G.M."/>
            <person name="Desjardins C.A."/>
            <person name="Gallo J.E."/>
            <person name="Holder J."/>
            <person name="Sullivan T.D."/>
            <person name="Marty A.J."/>
            <person name="Carmen J.C."/>
            <person name="Chen Z."/>
            <person name="Ding L."/>
            <person name="Gujja S."/>
            <person name="Magrini V."/>
            <person name="Misas E."/>
            <person name="Mitreva M."/>
            <person name="Priest M."/>
            <person name="Saif S."/>
            <person name="Whiston E.A."/>
            <person name="Young S."/>
            <person name="Zeng Q."/>
            <person name="Goldman W.E."/>
            <person name="Mardis E.R."/>
            <person name="Taylor J.W."/>
            <person name="McEwen J.G."/>
            <person name="Clay O.K."/>
            <person name="Klein B.S."/>
            <person name="Cuomo C.A."/>
        </authorList>
    </citation>
    <scope>NUCLEOTIDE SEQUENCE [LARGE SCALE GENOMIC DNA]</scope>
    <source>
        <strain evidence="3">SLH14081</strain>
    </source>
</reference>
<name>A0A179UR42_BLAGS</name>
<dbReference type="OrthoDB" id="5876800at2759"/>
<protein>
    <submittedName>
        <fullName evidence="2">Uncharacterized protein</fullName>
    </submittedName>
</protein>
<accession>A0A179UR42</accession>
<dbReference type="EMBL" id="GG657458">
    <property type="protein sequence ID" value="OAT09689.1"/>
    <property type="molecule type" value="Genomic_DNA"/>
</dbReference>
<gene>
    <name evidence="2" type="ORF">BDBG_05421</name>
</gene>
<dbReference type="AlphaFoldDB" id="A0A179UR42"/>
<feature type="compositionally biased region" description="Basic and acidic residues" evidence="1">
    <location>
        <begin position="1"/>
        <end position="13"/>
    </location>
</feature>
<feature type="region of interest" description="Disordered" evidence="1">
    <location>
        <begin position="1"/>
        <end position="20"/>
    </location>
</feature>
<dbReference type="RefSeq" id="XP_031578959.1">
    <property type="nucleotide sequence ID" value="XM_031722143.1"/>
</dbReference>
<keyword evidence="3" id="KW-1185">Reference proteome</keyword>
<proteinExistence type="predicted"/>
<evidence type="ECO:0000313" key="2">
    <source>
        <dbReference type="EMBL" id="OAT09689.1"/>
    </source>
</evidence>
<dbReference type="VEuPathDB" id="FungiDB:BDBG_05421"/>